<keyword evidence="1" id="KW-0880">Kelch repeat</keyword>
<reference evidence="3" key="2">
    <citation type="submission" date="2025-08" db="UniProtKB">
        <authorList>
            <consortium name="Ensembl"/>
        </authorList>
    </citation>
    <scope>IDENTIFICATION</scope>
</reference>
<dbReference type="Bgee" id="ENSMGAG00000013594">
    <property type="expression patterns" value="Expressed in heart and 3 other cell types or tissues"/>
</dbReference>
<keyword evidence="4" id="KW-1185">Reference proteome</keyword>
<evidence type="ECO:0008006" key="5">
    <source>
        <dbReference type="Google" id="ProtNLM"/>
    </source>
</evidence>
<reference evidence="3 4" key="1">
    <citation type="journal article" date="2010" name="PLoS Biol.">
        <title>Multi-platform next-generation sequencing of the domestic turkey (Meleagris gallopavo): genome assembly and analysis.</title>
        <authorList>
            <person name="Dalloul R.A."/>
            <person name="Long J.A."/>
            <person name="Zimin A.V."/>
            <person name="Aslam L."/>
            <person name="Beal K."/>
            <person name="Blomberg L.A."/>
            <person name="Bouffard P."/>
            <person name="Burt D.W."/>
            <person name="Crasta O."/>
            <person name="Crooijmans R.P."/>
            <person name="Cooper K."/>
            <person name="Coulombe R.A."/>
            <person name="De S."/>
            <person name="Delany M.E."/>
            <person name="Dodgson J.B."/>
            <person name="Dong J.J."/>
            <person name="Evans C."/>
            <person name="Frederickson K.M."/>
            <person name="Flicek P."/>
            <person name="Florea L."/>
            <person name="Folkerts O."/>
            <person name="Groenen M.A."/>
            <person name="Harkins T.T."/>
            <person name="Herrero J."/>
            <person name="Hoffmann S."/>
            <person name="Megens H.J."/>
            <person name="Jiang A."/>
            <person name="de Jong P."/>
            <person name="Kaiser P."/>
            <person name="Kim H."/>
            <person name="Kim K.W."/>
            <person name="Kim S."/>
            <person name="Langenberger D."/>
            <person name="Lee M.K."/>
            <person name="Lee T."/>
            <person name="Mane S."/>
            <person name="Marcais G."/>
            <person name="Marz M."/>
            <person name="McElroy A.P."/>
            <person name="Modise T."/>
            <person name="Nefedov M."/>
            <person name="Notredame C."/>
            <person name="Paton I.R."/>
            <person name="Payne W.S."/>
            <person name="Pertea G."/>
            <person name="Prickett D."/>
            <person name="Puiu D."/>
            <person name="Qioa D."/>
            <person name="Raineri E."/>
            <person name="Ruffier M."/>
            <person name="Salzberg S.L."/>
            <person name="Schatz M.C."/>
            <person name="Scheuring C."/>
            <person name="Schmidt C.J."/>
            <person name="Schroeder S."/>
            <person name="Searle S.M."/>
            <person name="Smith E.J."/>
            <person name="Smith J."/>
            <person name="Sonstegard T.S."/>
            <person name="Stadler P.F."/>
            <person name="Tafer H."/>
            <person name="Tu Z.J."/>
            <person name="Van Tassell C.P."/>
            <person name="Vilella A.J."/>
            <person name="Williams K.P."/>
            <person name="Yorke J.A."/>
            <person name="Zhang L."/>
            <person name="Zhang H.B."/>
            <person name="Zhang X."/>
            <person name="Zhang Y."/>
            <person name="Reed K.M."/>
        </authorList>
    </citation>
    <scope>NUCLEOTIDE SEQUENCE [LARGE SCALE GENOMIC DNA]</scope>
</reference>
<evidence type="ECO:0000313" key="3">
    <source>
        <dbReference type="Ensembl" id="ENSMGAP00000022946.1"/>
    </source>
</evidence>
<proteinExistence type="predicted"/>
<dbReference type="Pfam" id="PF01344">
    <property type="entry name" value="Kelch_1"/>
    <property type="match status" value="1"/>
</dbReference>
<dbReference type="InterPro" id="IPR006652">
    <property type="entry name" value="Kelch_1"/>
</dbReference>
<dbReference type="Proteomes" id="UP000001645">
    <property type="component" value="Chromosome 2"/>
</dbReference>
<evidence type="ECO:0000256" key="2">
    <source>
        <dbReference type="ARBA" id="ARBA00022737"/>
    </source>
</evidence>
<accession>A0A803XTV0</accession>
<gene>
    <name evidence="3" type="primary">KLHL32</name>
</gene>
<name>A0A803XTV0_MELGA</name>
<organism evidence="3 4">
    <name type="scientific">Meleagris gallopavo</name>
    <name type="common">Wild turkey</name>
    <dbReference type="NCBI Taxonomy" id="9103"/>
    <lineage>
        <taxon>Eukaryota</taxon>
        <taxon>Metazoa</taxon>
        <taxon>Chordata</taxon>
        <taxon>Craniata</taxon>
        <taxon>Vertebrata</taxon>
        <taxon>Euteleostomi</taxon>
        <taxon>Archelosauria</taxon>
        <taxon>Archosauria</taxon>
        <taxon>Dinosauria</taxon>
        <taxon>Saurischia</taxon>
        <taxon>Theropoda</taxon>
        <taxon>Coelurosauria</taxon>
        <taxon>Aves</taxon>
        <taxon>Neognathae</taxon>
        <taxon>Galloanserae</taxon>
        <taxon>Galliformes</taxon>
        <taxon>Phasianidae</taxon>
        <taxon>Meleagridinae</taxon>
        <taxon>Meleagris</taxon>
    </lineage>
</organism>
<dbReference type="Ensembl" id="ENSMGAT00000031005.1">
    <property type="protein sequence ID" value="ENSMGAP00000022946.1"/>
    <property type="gene ID" value="ENSMGAG00000013594.3"/>
</dbReference>
<dbReference type="GeneTree" id="ENSGT00940000157179"/>
<dbReference type="Gene3D" id="2.120.10.80">
    <property type="entry name" value="Kelch-type beta propeller"/>
    <property type="match status" value="1"/>
</dbReference>
<reference evidence="3" key="3">
    <citation type="submission" date="2025-09" db="UniProtKB">
        <authorList>
            <consortium name="Ensembl"/>
        </authorList>
    </citation>
    <scope>IDENTIFICATION</scope>
</reference>
<protein>
    <recommendedName>
        <fullName evidence="5">Kelch like family member 32</fullName>
    </recommendedName>
</protein>
<dbReference type="AlphaFoldDB" id="A0A803XTV0"/>
<dbReference type="SUPFAM" id="SSF117281">
    <property type="entry name" value="Kelch motif"/>
    <property type="match status" value="1"/>
</dbReference>
<dbReference type="PANTHER" id="PTHR45632">
    <property type="entry name" value="LD33804P"/>
    <property type="match status" value="1"/>
</dbReference>
<evidence type="ECO:0000256" key="1">
    <source>
        <dbReference type="ARBA" id="ARBA00022441"/>
    </source>
</evidence>
<evidence type="ECO:0000313" key="4">
    <source>
        <dbReference type="Proteomes" id="UP000001645"/>
    </source>
</evidence>
<dbReference type="InterPro" id="IPR015915">
    <property type="entry name" value="Kelch-typ_b-propeller"/>
</dbReference>
<sequence length="203" mass="23239">MVYDPKQGRALGCCLWVQILPRHTLLWLLLAFKVYYKWVLKQKADSDRATSSFENKWLSRSPMLQRRVYHSMAAVQRKLYVLGGNDLDYNNDRILVRHIDSYSIDADQWTRCSFNMLTGQNESGVAVHNGRIYLVGGYSIWTNEPLACIQVLDVSKEGKEEVFYGPTLPFASNGIAACFLPAPYFTCPNLQTLQVPHHRMGTM</sequence>
<keyword evidence="2" id="KW-0677">Repeat</keyword>
<dbReference type="PANTHER" id="PTHR45632:SF3">
    <property type="entry name" value="KELCH-LIKE PROTEIN 32"/>
    <property type="match status" value="1"/>
</dbReference>